<protein>
    <submittedName>
        <fullName evidence="1">Uncharacterized protein</fullName>
    </submittedName>
</protein>
<organism evidence="1 2">
    <name type="scientific">Brachionus plicatilis</name>
    <name type="common">Marine rotifer</name>
    <name type="synonym">Brachionus muelleri</name>
    <dbReference type="NCBI Taxonomy" id="10195"/>
    <lineage>
        <taxon>Eukaryota</taxon>
        <taxon>Metazoa</taxon>
        <taxon>Spiralia</taxon>
        <taxon>Gnathifera</taxon>
        <taxon>Rotifera</taxon>
        <taxon>Eurotatoria</taxon>
        <taxon>Monogononta</taxon>
        <taxon>Pseudotrocha</taxon>
        <taxon>Ploima</taxon>
        <taxon>Brachionidae</taxon>
        <taxon>Brachionus</taxon>
    </lineage>
</organism>
<gene>
    <name evidence="1" type="ORF">BpHYR1_039214</name>
</gene>
<evidence type="ECO:0000313" key="1">
    <source>
        <dbReference type="EMBL" id="RNA15458.1"/>
    </source>
</evidence>
<dbReference type="EMBL" id="REGN01004943">
    <property type="protein sequence ID" value="RNA15458.1"/>
    <property type="molecule type" value="Genomic_DNA"/>
</dbReference>
<name>A0A3M7QWU7_BRAPC</name>
<keyword evidence="2" id="KW-1185">Reference proteome</keyword>
<sequence>MFGLFTSHLEKSFHANSTLSSNSWTKYNFLSLKPGHPREHVELSRVIITIDARIESTNMLFFLLAHLSQIVLIYIENPYDRNWKMHVKVWKNIFISWPE</sequence>
<proteinExistence type="predicted"/>
<reference evidence="1 2" key="1">
    <citation type="journal article" date="2018" name="Sci. Rep.">
        <title>Genomic signatures of local adaptation to the degree of environmental predictability in rotifers.</title>
        <authorList>
            <person name="Franch-Gras L."/>
            <person name="Hahn C."/>
            <person name="Garcia-Roger E.M."/>
            <person name="Carmona M.J."/>
            <person name="Serra M."/>
            <person name="Gomez A."/>
        </authorList>
    </citation>
    <scope>NUCLEOTIDE SEQUENCE [LARGE SCALE GENOMIC DNA]</scope>
    <source>
        <strain evidence="1">HYR1</strain>
    </source>
</reference>
<accession>A0A3M7QWU7</accession>
<evidence type="ECO:0000313" key="2">
    <source>
        <dbReference type="Proteomes" id="UP000276133"/>
    </source>
</evidence>
<dbReference type="Proteomes" id="UP000276133">
    <property type="component" value="Unassembled WGS sequence"/>
</dbReference>
<comment type="caution">
    <text evidence="1">The sequence shown here is derived from an EMBL/GenBank/DDBJ whole genome shotgun (WGS) entry which is preliminary data.</text>
</comment>
<dbReference type="AlphaFoldDB" id="A0A3M7QWU7"/>